<dbReference type="GO" id="GO:0007015">
    <property type="term" value="P:actin filament organization"/>
    <property type="evidence" value="ECO:0007669"/>
    <property type="project" value="TreeGrafter"/>
</dbReference>
<comment type="similarity">
    <text evidence="1 2">Belongs to the CAP family.</text>
</comment>
<evidence type="ECO:0000256" key="4">
    <source>
        <dbReference type="SAM" id="Phobius"/>
    </source>
</evidence>
<dbReference type="InterPro" id="IPR013992">
    <property type="entry name" value="Adenylate_cyclase-assoc_CAP_N"/>
</dbReference>
<dbReference type="OrthoDB" id="1601at2759"/>
<evidence type="ECO:0000256" key="2">
    <source>
        <dbReference type="RuleBase" id="RU000647"/>
    </source>
</evidence>
<accession>A0A2U1NRD0</accession>
<dbReference type="PROSITE" id="PS51329">
    <property type="entry name" value="C_CAP_COFACTOR_C"/>
    <property type="match status" value="2"/>
</dbReference>
<reference evidence="6 7" key="1">
    <citation type="journal article" date="2018" name="Mol. Plant">
        <title>The genome of Artemisia annua provides insight into the evolution of Asteraceae family and artemisinin biosynthesis.</title>
        <authorList>
            <person name="Shen Q."/>
            <person name="Zhang L."/>
            <person name="Liao Z."/>
            <person name="Wang S."/>
            <person name="Yan T."/>
            <person name="Shi P."/>
            <person name="Liu M."/>
            <person name="Fu X."/>
            <person name="Pan Q."/>
            <person name="Wang Y."/>
            <person name="Lv Z."/>
            <person name="Lu X."/>
            <person name="Zhang F."/>
            <person name="Jiang W."/>
            <person name="Ma Y."/>
            <person name="Chen M."/>
            <person name="Hao X."/>
            <person name="Li L."/>
            <person name="Tang Y."/>
            <person name="Lv G."/>
            <person name="Zhou Y."/>
            <person name="Sun X."/>
            <person name="Brodelius P.E."/>
            <person name="Rose J.K.C."/>
            <person name="Tang K."/>
        </authorList>
    </citation>
    <scope>NUCLEOTIDE SEQUENCE [LARGE SCALE GENOMIC DNA]</scope>
    <source>
        <strain evidence="7">cv. Huhao1</strain>
        <tissue evidence="6">Leaf</tissue>
    </source>
</reference>
<feature type="region of interest" description="Disordered" evidence="3">
    <location>
        <begin position="600"/>
        <end position="622"/>
    </location>
</feature>
<dbReference type="Gene3D" id="2.160.20.70">
    <property type="match status" value="2"/>
</dbReference>
<dbReference type="FunFam" id="2.160.20.70:FF:000006">
    <property type="entry name" value="Adenylyl cyclase-associated protein"/>
    <property type="match status" value="2"/>
</dbReference>
<keyword evidence="7" id="KW-1185">Reference proteome</keyword>
<dbReference type="AlphaFoldDB" id="A0A2U1NRD0"/>
<dbReference type="EMBL" id="PKPP01002317">
    <property type="protein sequence ID" value="PWA76066.1"/>
    <property type="molecule type" value="Genomic_DNA"/>
</dbReference>
<dbReference type="InterPro" id="IPR036222">
    <property type="entry name" value="CAP_N_sf"/>
</dbReference>
<dbReference type="InterPro" id="IPR017901">
    <property type="entry name" value="C-CAP_CF_C-like"/>
</dbReference>
<gene>
    <name evidence="6" type="ORF">CTI12_AA147320</name>
</gene>
<organism evidence="6 7">
    <name type="scientific">Artemisia annua</name>
    <name type="common">Sweet wormwood</name>
    <dbReference type="NCBI Taxonomy" id="35608"/>
    <lineage>
        <taxon>Eukaryota</taxon>
        <taxon>Viridiplantae</taxon>
        <taxon>Streptophyta</taxon>
        <taxon>Embryophyta</taxon>
        <taxon>Tracheophyta</taxon>
        <taxon>Spermatophyta</taxon>
        <taxon>Magnoliopsida</taxon>
        <taxon>eudicotyledons</taxon>
        <taxon>Gunneridae</taxon>
        <taxon>Pentapetalae</taxon>
        <taxon>asterids</taxon>
        <taxon>campanulids</taxon>
        <taxon>Asterales</taxon>
        <taxon>Asteraceae</taxon>
        <taxon>Asteroideae</taxon>
        <taxon>Anthemideae</taxon>
        <taxon>Artemisiinae</taxon>
        <taxon>Artemisia</taxon>
    </lineage>
</organism>
<dbReference type="GO" id="GO:0003779">
    <property type="term" value="F:actin binding"/>
    <property type="evidence" value="ECO:0007669"/>
    <property type="project" value="InterPro"/>
</dbReference>
<dbReference type="PROSITE" id="PS01088">
    <property type="entry name" value="CAP_1"/>
    <property type="match status" value="1"/>
</dbReference>
<dbReference type="Proteomes" id="UP000245207">
    <property type="component" value="Unassembled WGS sequence"/>
</dbReference>
<keyword evidence="4" id="KW-0812">Transmembrane</keyword>
<dbReference type="GO" id="GO:0019933">
    <property type="term" value="P:cAMP-mediated signaling"/>
    <property type="evidence" value="ECO:0007669"/>
    <property type="project" value="TreeGrafter"/>
</dbReference>
<dbReference type="PANTHER" id="PTHR10652">
    <property type="entry name" value="ADENYLYL CYCLASE-ASSOCIATED PROTEIN"/>
    <property type="match status" value="1"/>
</dbReference>
<keyword evidence="4" id="KW-1133">Transmembrane helix</keyword>
<protein>
    <recommendedName>
        <fullName evidence="2">Adenylyl cyclase-associated protein</fullName>
    </recommendedName>
</protein>
<dbReference type="InterPro" id="IPR018106">
    <property type="entry name" value="CAP_CS_N"/>
</dbReference>
<dbReference type="SUPFAM" id="SSF101278">
    <property type="entry name" value="N-terminal domain of adenylylcyclase associated protein, CAP"/>
    <property type="match status" value="3"/>
</dbReference>
<evidence type="ECO:0000256" key="3">
    <source>
        <dbReference type="SAM" id="MobiDB-lite"/>
    </source>
</evidence>
<feature type="transmembrane region" description="Helical" evidence="4">
    <location>
        <begin position="838"/>
        <end position="857"/>
    </location>
</feature>
<dbReference type="GO" id="GO:0005737">
    <property type="term" value="C:cytoplasm"/>
    <property type="evidence" value="ECO:0007669"/>
    <property type="project" value="TreeGrafter"/>
</dbReference>
<sequence>MEEKLIQRLESAVSRLESLASGSRSQPQNVPFDAASASSDPSIVAFDDLVNEYVAKVTGAAEKIGGQVVEITNVLGQAFNAQKELLVKIKQTQVEIDQFYAYCLRILLFVIVNQRYWLSTIHKPDAGGMAEFLKPLNEKLMKANSMTEGPRSDFFNHLRSVAESLTALAWIAYTGKNCGMNMPISHVEECWQSAEFYSNKKPDAGGMAEFLKPLNEKLMKANSMTEGPRSDFFNHLRSVAESLTALAWIAYTGKNCGMNMPISHVEECWQSAEFYSNKVLVEYRSKDPNHAEWAKALKELYVPGLRDYVKSYYALGPVWSATGATVSAPAKSSKPRLRKVTDDMKAKNRKDRAGIVSSGEKEARKSAASAAKVGPPKLELVMGRKWVVENQIGVKDLCIDECDARQTVYIFGCKDSVLQIKGKVNNISVDKCTKMGVVFTDVVAAFEIVNCNSIEVQCQGAAPTISIDNTSGCQLYLSKDSLESSITTAKASEVNVMVPAEDPDADMEEHAMPQQYIHTYKDGNFITTPVSHSGGRSELEINEVPEIKANYVNRNSVNANSVNVTPNFVNVIRNNINVNDQQSFMPSGLRKVTDDMKAKNRKDRAGIVSSGEKEARKSAASAAKVGPPKLELVMGRKWVVENQIGVKDLCIDDCDARQTVYIFGCKDSVLQIKGKVNNISVDKCTKMGVVFTDVVAAFEIVNCNSIEVQCQGAAPTISIDNTSGCQLYLSKDSLESSITTAKASEVNVMVPAEDPDADLAEHAMPQQYIHTYKDGNFITTPVSHSGGRSELEINEVPESKANYVNRNSVNANPNSVNVTPNFVNVIRNNINVNDQQRLYYMLAAVGVLFALIVAITMKY</sequence>
<evidence type="ECO:0000313" key="7">
    <source>
        <dbReference type="Proteomes" id="UP000245207"/>
    </source>
</evidence>
<evidence type="ECO:0000259" key="5">
    <source>
        <dbReference type="PROSITE" id="PS51329"/>
    </source>
</evidence>
<name>A0A2U1NRD0_ARTAN</name>
<dbReference type="FunFam" id="1.25.40.330:FF:000001">
    <property type="entry name" value="Adenylyl cyclase-associated protein"/>
    <property type="match status" value="1"/>
</dbReference>
<comment type="caution">
    <text evidence="6">The sequence shown here is derived from an EMBL/GenBank/DDBJ whole genome shotgun (WGS) entry which is preliminary data.</text>
</comment>
<dbReference type="InterPro" id="IPR006599">
    <property type="entry name" value="CARP_motif"/>
</dbReference>
<dbReference type="GO" id="GO:0008179">
    <property type="term" value="F:adenylate cyclase binding"/>
    <property type="evidence" value="ECO:0007669"/>
    <property type="project" value="TreeGrafter"/>
</dbReference>
<keyword evidence="4" id="KW-0472">Membrane</keyword>
<evidence type="ECO:0000256" key="1">
    <source>
        <dbReference type="ARBA" id="ARBA00007659"/>
    </source>
</evidence>
<dbReference type="SUPFAM" id="SSF69340">
    <property type="entry name" value="C-terminal domain of adenylylcyclase associated protein"/>
    <property type="match status" value="2"/>
</dbReference>
<dbReference type="Pfam" id="PF01213">
    <property type="entry name" value="CAP_N-CM"/>
    <property type="match status" value="1"/>
</dbReference>
<proteinExistence type="inferred from homology"/>
<dbReference type="InterPro" id="IPR001837">
    <property type="entry name" value="Adenylate_cyclase-assoc_CAP"/>
</dbReference>
<dbReference type="Pfam" id="PF21938">
    <property type="entry name" value="CAP_N"/>
    <property type="match status" value="1"/>
</dbReference>
<dbReference type="InterPro" id="IPR016098">
    <property type="entry name" value="CAP/MinC_C"/>
</dbReference>
<dbReference type="STRING" id="35608.A0A2U1NRD0"/>
<dbReference type="Pfam" id="PF08603">
    <property type="entry name" value="CAP_C"/>
    <property type="match status" value="2"/>
</dbReference>
<dbReference type="InterPro" id="IPR013912">
    <property type="entry name" value="Adenylate_cyclase-assoc_CAP_C"/>
</dbReference>
<feature type="region of interest" description="Disordered" evidence="3">
    <location>
        <begin position="349"/>
        <end position="369"/>
    </location>
</feature>
<dbReference type="SMART" id="SM00673">
    <property type="entry name" value="CARP"/>
    <property type="match status" value="4"/>
</dbReference>
<feature type="domain" description="C-CAP/cofactor C-like" evidence="5">
    <location>
        <begin position="627"/>
        <end position="764"/>
    </location>
</feature>
<evidence type="ECO:0000313" key="6">
    <source>
        <dbReference type="EMBL" id="PWA76066.1"/>
    </source>
</evidence>
<dbReference type="InterPro" id="IPR053950">
    <property type="entry name" value="CAP_N"/>
</dbReference>
<dbReference type="PANTHER" id="PTHR10652:SF22">
    <property type="entry name" value="ADENYLYL CYCLASE-ASSOCIATED PROTEIN"/>
    <property type="match status" value="1"/>
</dbReference>
<dbReference type="Gene3D" id="1.25.40.330">
    <property type="entry name" value="Adenylate cyclase-associated CAP, N-terminal domain"/>
    <property type="match status" value="3"/>
</dbReference>
<feature type="domain" description="C-CAP/cofactor C-like" evidence="5">
    <location>
        <begin position="375"/>
        <end position="512"/>
    </location>
</feature>
<dbReference type="InterPro" id="IPR036223">
    <property type="entry name" value="CAP_C_sf"/>
</dbReference>